<reference evidence="1 2" key="1">
    <citation type="submission" date="2015-12" db="EMBL/GenBank/DDBJ databases">
        <title>The genome of Folsomia candida.</title>
        <authorList>
            <person name="Faddeeva A."/>
            <person name="Derks M.F."/>
            <person name="Anvar Y."/>
            <person name="Smit S."/>
            <person name="Van Straalen N."/>
            <person name="Roelofs D."/>
        </authorList>
    </citation>
    <scope>NUCLEOTIDE SEQUENCE [LARGE SCALE GENOMIC DNA]</scope>
    <source>
        <strain evidence="1 2">VU population</strain>
        <tissue evidence="1">Whole body</tissue>
    </source>
</reference>
<proteinExistence type="predicted"/>
<comment type="caution">
    <text evidence="1">The sequence shown here is derived from an EMBL/GenBank/DDBJ whole genome shotgun (WGS) entry which is preliminary data.</text>
</comment>
<gene>
    <name evidence="1" type="ORF">Fcan01_28280</name>
</gene>
<dbReference type="EMBL" id="LNIX01000068">
    <property type="protein sequence ID" value="OXA36928.1"/>
    <property type="molecule type" value="Genomic_DNA"/>
</dbReference>
<organism evidence="1 2">
    <name type="scientific">Folsomia candida</name>
    <name type="common">Springtail</name>
    <dbReference type="NCBI Taxonomy" id="158441"/>
    <lineage>
        <taxon>Eukaryota</taxon>
        <taxon>Metazoa</taxon>
        <taxon>Ecdysozoa</taxon>
        <taxon>Arthropoda</taxon>
        <taxon>Hexapoda</taxon>
        <taxon>Collembola</taxon>
        <taxon>Entomobryomorpha</taxon>
        <taxon>Isotomoidea</taxon>
        <taxon>Isotomidae</taxon>
        <taxon>Proisotominae</taxon>
        <taxon>Folsomia</taxon>
    </lineage>
</organism>
<sequence length="368" mass="41766">MPFSQPHTPFSIIIQIDGELSPNILDKARQSYANSLQSKILSDEGALIWKAFEPVGCNPITEGYHALPRFCLYEILHHKYNLTTLHASKINPNRRHDVVGTIVFDVAVVYNSEYYNLFAIYRVEFVQFFFQVTTQNPNMSVQSDTFAFAETFTVLQIYSDMMNVLGGRYVVQKRVETPFHENVLIAGKRGIVQSKIYHVFKGLVESGIFKRWETLQLLGKRLEFIDDHVEPGSAGRRKLLTGSWAVEVDIFNETNAVPFDIVKHIFALFAICCAIGGISFVLEGRDLVRLNIRFIIKLIMELRFLKKHVCTLNVGNSKAPSCHKKEGDSQGDEMEVDIDESTTRLDLAGGEKVDNVSFKLWICGNYIA</sequence>
<evidence type="ECO:0000313" key="2">
    <source>
        <dbReference type="Proteomes" id="UP000198287"/>
    </source>
</evidence>
<dbReference type="Proteomes" id="UP000198287">
    <property type="component" value="Unassembled WGS sequence"/>
</dbReference>
<accession>A0A226CWP1</accession>
<dbReference type="AlphaFoldDB" id="A0A226CWP1"/>
<name>A0A226CWP1_FOLCA</name>
<protein>
    <submittedName>
        <fullName evidence="1">Uncharacterized protein</fullName>
    </submittedName>
</protein>
<keyword evidence="2" id="KW-1185">Reference proteome</keyword>
<evidence type="ECO:0000313" key="1">
    <source>
        <dbReference type="EMBL" id="OXA36928.1"/>
    </source>
</evidence>